<feature type="domain" description="Beta-glucuronidase C-terminal" evidence="2">
    <location>
        <begin position="433"/>
        <end position="543"/>
    </location>
</feature>
<dbReference type="PANTHER" id="PTHR36183">
    <property type="entry name" value="BETA-GLUCURONIDASE"/>
    <property type="match status" value="1"/>
</dbReference>
<dbReference type="InterPro" id="IPR013780">
    <property type="entry name" value="Glyco_hydro_b"/>
</dbReference>
<dbReference type="Proteomes" id="UP000240883">
    <property type="component" value="Unassembled WGS sequence"/>
</dbReference>
<gene>
    <name evidence="3" type="ORF">BS50DRAFT_625964</name>
</gene>
<dbReference type="EMBL" id="KZ678148">
    <property type="protein sequence ID" value="PSN60614.1"/>
    <property type="molecule type" value="Genomic_DNA"/>
</dbReference>
<dbReference type="Gene3D" id="3.20.20.80">
    <property type="entry name" value="Glycosidases"/>
    <property type="match status" value="1"/>
</dbReference>
<dbReference type="Pfam" id="PF16862">
    <property type="entry name" value="Glyco_hydro_79C"/>
    <property type="match status" value="1"/>
</dbReference>
<evidence type="ECO:0000256" key="1">
    <source>
        <dbReference type="SAM" id="SignalP"/>
    </source>
</evidence>
<accession>A0A2T2N5C5</accession>
<feature type="chain" id="PRO_5015753333" description="Beta-glucuronidase C-terminal domain-containing protein" evidence="1">
    <location>
        <begin position="20"/>
        <end position="548"/>
    </location>
</feature>
<dbReference type="InterPro" id="IPR052974">
    <property type="entry name" value="GH79_Enzymes"/>
</dbReference>
<evidence type="ECO:0000259" key="2">
    <source>
        <dbReference type="Pfam" id="PF16862"/>
    </source>
</evidence>
<dbReference type="OrthoDB" id="2831684at2759"/>
<protein>
    <recommendedName>
        <fullName evidence="2">Beta-glucuronidase C-terminal domain-containing protein</fullName>
    </recommendedName>
</protein>
<dbReference type="InterPro" id="IPR017853">
    <property type="entry name" value="GH"/>
</dbReference>
<evidence type="ECO:0000313" key="4">
    <source>
        <dbReference type="Proteomes" id="UP000240883"/>
    </source>
</evidence>
<name>A0A2T2N5C5_CORCC</name>
<keyword evidence="4" id="KW-1185">Reference proteome</keyword>
<keyword evidence="1" id="KW-0732">Signal</keyword>
<dbReference type="SUPFAM" id="SSF51445">
    <property type="entry name" value="(Trans)glycosidases"/>
    <property type="match status" value="1"/>
</dbReference>
<organism evidence="3 4">
    <name type="scientific">Corynespora cassiicola Philippines</name>
    <dbReference type="NCBI Taxonomy" id="1448308"/>
    <lineage>
        <taxon>Eukaryota</taxon>
        <taxon>Fungi</taxon>
        <taxon>Dikarya</taxon>
        <taxon>Ascomycota</taxon>
        <taxon>Pezizomycotina</taxon>
        <taxon>Dothideomycetes</taxon>
        <taxon>Pleosporomycetidae</taxon>
        <taxon>Pleosporales</taxon>
        <taxon>Corynesporascaceae</taxon>
        <taxon>Corynespora</taxon>
    </lineage>
</organism>
<dbReference type="AlphaFoldDB" id="A0A2T2N5C5"/>
<dbReference type="PANTHER" id="PTHR36183:SF2">
    <property type="entry name" value="BETA-GLUCURONIDASE C-TERMINAL DOMAIN-CONTAINING PROTEIN"/>
    <property type="match status" value="1"/>
</dbReference>
<reference evidence="3 4" key="1">
    <citation type="journal article" date="2018" name="Front. Microbiol.">
        <title>Genome-Wide Analysis of Corynespora cassiicola Leaf Fall Disease Putative Effectors.</title>
        <authorList>
            <person name="Lopez D."/>
            <person name="Ribeiro S."/>
            <person name="Label P."/>
            <person name="Fumanal B."/>
            <person name="Venisse J.S."/>
            <person name="Kohler A."/>
            <person name="de Oliveira R.R."/>
            <person name="Labutti K."/>
            <person name="Lipzen A."/>
            <person name="Lail K."/>
            <person name="Bauer D."/>
            <person name="Ohm R.A."/>
            <person name="Barry K.W."/>
            <person name="Spatafora J."/>
            <person name="Grigoriev I.V."/>
            <person name="Martin F.M."/>
            <person name="Pujade-Renaud V."/>
        </authorList>
    </citation>
    <scope>NUCLEOTIDE SEQUENCE [LARGE SCALE GENOMIC DNA]</scope>
    <source>
        <strain evidence="3 4">Philippines</strain>
    </source>
</reference>
<feature type="signal peptide" evidence="1">
    <location>
        <begin position="1"/>
        <end position="19"/>
    </location>
</feature>
<sequence>MAQLPTLLVLAALSNVISSAPAPATATFAGGEPLGVALERPDGWDPVLVPAIEVAGEAVLKNFVSFSIELAFFPDFAGNKAKPNTFTNNLLEELGKWQGGKPNIRVGGNTQDYALFDPNLGAATRGLYTAASPDYPTLLTLGPSFFESYTTLNNTKFIHGFNLAKNTTAAIQSLQASAPYACKALSNDNFLGWEMGNEPDLYKTSAQGVVRPASWTEGNYVNEWNQKVQTIKEAIGKACGEDWTSSAKFKWIAPSFAGTKNSLDPVKAWAAGLDDSSSIMQFSSHNYIGGATQPGVTLAGTLMNHTRTASSVAAHVSSHQALSAAGLKLDYILGETNSLYNQGAPGLSNSFGAALWVLDFNLLCAASNIKQVYMHMGTDYRYASWQPIATSKTSIGTKAPYYGNVAVAASLGDLSKGDVRVASIPLEKETEAAYAVYNKDKLARLVVINLAQYNYSVPKPLARPEYVYNFTLPVSCAGSGTMQRLAANGSDAITGITFDGFTYNYEVDGGRGKLLSNTTREETVWVGSDGGISVNLLASSAVVVQLMC</sequence>
<evidence type="ECO:0000313" key="3">
    <source>
        <dbReference type="EMBL" id="PSN60614.1"/>
    </source>
</evidence>
<dbReference type="InterPro" id="IPR031728">
    <property type="entry name" value="GlcAase_C"/>
</dbReference>
<dbReference type="Gene3D" id="2.60.40.1180">
    <property type="entry name" value="Golgi alpha-mannosidase II"/>
    <property type="match status" value="1"/>
</dbReference>
<proteinExistence type="predicted"/>